<dbReference type="PROSITE" id="PS51755">
    <property type="entry name" value="OMPR_PHOB"/>
    <property type="match status" value="1"/>
</dbReference>
<dbReference type="Pfam" id="PF00072">
    <property type="entry name" value="Response_reg"/>
    <property type="match status" value="1"/>
</dbReference>
<dbReference type="InterPro" id="IPR001789">
    <property type="entry name" value="Sig_transdc_resp-reg_receiver"/>
</dbReference>
<keyword evidence="7" id="KW-0804">Transcription</keyword>
<dbReference type="CDD" id="cd00383">
    <property type="entry name" value="trans_reg_C"/>
    <property type="match status" value="1"/>
</dbReference>
<evidence type="ECO:0000256" key="8">
    <source>
        <dbReference type="PROSITE-ProRule" id="PRU00169"/>
    </source>
</evidence>
<dbReference type="GO" id="GO:0006355">
    <property type="term" value="P:regulation of DNA-templated transcription"/>
    <property type="evidence" value="ECO:0007669"/>
    <property type="project" value="InterPro"/>
</dbReference>
<dbReference type="SMART" id="SM00862">
    <property type="entry name" value="Trans_reg_C"/>
    <property type="match status" value="1"/>
</dbReference>
<dbReference type="InterPro" id="IPR036388">
    <property type="entry name" value="WH-like_DNA-bd_sf"/>
</dbReference>
<dbReference type="Pfam" id="PF00486">
    <property type="entry name" value="Trans_reg_C"/>
    <property type="match status" value="1"/>
</dbReference>
<dbReference type="InterPro" id="IPR001867">
    <property type="entry name" value="OmpR/PhoB-type_DNA-bd"/>
</dbReference>
<dbReference type="InterPro" id="IPR039420">
    <property type="entry name" value="WalR-like"/>
</dbReference>
<dbReference type="FunFam" id="3.40.50.2300:FF:000002">
    <property type="entry name" value="DNA-binding response regulator PhoP"/>
    <property type="match status" value="1"/>
</dbReference>
<dbReference type="AlphaFoldDB" id="A0A0J7J3W3"/>
<dbReference type="Gene3D" id="1.10.10.10">
    <property type="entry name" value="Winged helix-like DNA-binding domain superfamily/Winged helix DNA-binding domain"/>
    <property type="match status" value="1"/>
</dbReference>
<proteinExistence type="predicted"/>
<evidence type="ECO:0000256" key="1">
    <source>
        <dbReference type="ARBA" id="ARBA00004496"/>
    </source>
</evidence>
<keyword evidence="4" id="KW-0902">Two-component regulatory system</keyword>
<keyword evidence="3 8" id="KW-0597">Phosphoprotein</keyword>
<dbReference type="SUPFAM" id="SSF52172">
    <property type="entry name" value="CheY-like"/>
    <property type="match status" value="1"/>
</dbReference>
<reference evidence="12 13" key="1">
    <citation type="submission" date="2015-06" db="EMBL/GenBank/DDBJ databases">
        <title>Marinobacter subterrani, a genetically tractable neutrophilic iron-oxidizing strain isolated from the Soudan Iron Mine.</title>
        <authorList>
            <person name="Bonis B.M."/>
            <person name="Gralnick J.A."/>
        </authorList>
    </citation>
    <scope>NUCLEOTIDE SEQUENCE [LARGE SCALE GENOMIC DNA]</scope>
    <source>
        <strain evidence="12 13">JG233</strain>
    </source>
</reference>
<dbReference type="PROSITE" id="PS50110">
    <property type="entry name" value="RESPONSE_REGULATORY"/>
    <property type="match status" value="1"/>
</dbReference>
<dbReference type="InterPro" id="IPR011006">
    <property type="entry name" value="CheY-like_superfamily"/>
</dbReference>
<dbReference type="STRING" id="1658765.Msub_20102"/>
<dbReference type="GO" id="GO:0032993">
    <property type="term" value="C:protein-DNA complex"/>
    <property type="evidence" value="ECO:0007669"/>
    <property type="project" value="TreeGrafter"/>
</dbReference>
<dbReference type="GO" id="GO:0005829">
    <property type="term" value="C:cytosol"/>
    <property type="evidence" value="ECO:0007669"/>
    <property type="project" value="TreeGrafter"/>
</dbReference>
<comment type="subcellular location">
    <subcellularLocation>
        <location evidence="1">Cytoplasm</location>
    </subcellularLocation>
</comment>
<dbReference type="OrthoDB" id="9802426at2"/>
<evidence type="ECO:0000313" key="12">
    <source>
        <dbReference type="EMBL" id="KMQ72907.1"/>
    </source>
</evidence>
<dbReference type="CDD" id="cd17624">
    <property type="entry name" value="REC_OmpR_PmrA-like"/>
    <property type="match status" value="1"/>
</dbReference>
<evidence type="ECO:0000256" key="5">
    <source>
        <dbReference type="ARBA" id="ARBA00023015"/>
    </source>
</evidence>
<protein>
    <submittedName>
        <fullName evidence="12">DNA-binding response regulator, OmpR family, contains REC and winged-helix (WHTH) domain</fullName>
    </submittedName>
</protein>
<feature type="domain" description="OmpR/PhoB-type" evidence="11">
    <location>
        <begin position="124"/>
        <end position="218"/>
    </location>
</feature>
<keyword evidence="13" id="KW-1185">Reference proteome</keyword>
<name>A0A0J7J3W3_9GAMM</name>
<feature type="modified residue" description="4-aspartylphosphate" evidence="8">
    <location>
        <position position="51"/>
    </location>
</feature>
<comment type="caution">
    <text evidence="12">The sequence shown here is derived from an EMBL/GenBank/DDBJ whole genome shotgun (WGS) entry which is preliminary data.</text>
</comment>
<dbReference type="PATRIC" id="fig|1658765.3.peg.3367"/>
<gene>
    <name evidence="12" type="ORF">Msub_20102</name>
</gene>
<keyword evidence="2" id="KW-0963">Cytoplasm</keyword>
<evidence type="ECO:0000259" key="10">
    <source>
        <dbReference type="PROSITE" id="PS50110"/>
    </source>
</evidence>
<dbReference type="SMART" id="SM00448">
    <property type="entry name" value="REC"/>
    <property type="match status" value="1"/>
</dbReference>
<dbReference type="GO" id="GO:0000976">
    <property type="term" value="F:transcription cis-regulatory region binding"/>
    <property type="evidence" value="ECO:0007669"/>
    <property type="project" value="TreeGrafter"/>
</dbReference>
<evidence type="ECO:0000256" key="9">
    <source>
        <dbReference type="PROSITE-ProRule" id="PRU01091"/>
    </source>
</evidence>
<dbReference type="RefSeq" id="WP_048497229.1">
    <property type="nucleotide sequence ID" value="NZ_LFBU01000002.1"/>
</dbReference>
<evidence type="ECO:0000259" key="11">
    <source>
        <dbReference type="PROSITE" id="PS51755"/>
    </source>
</evidence>
<dbReference type="GO" id="GO:0000156">
    <property type="term" value="F:phosphorelay response regulator activity"/>
    <property type="evidence" value="ECO:0007669"/>
    <property type="project" value="TreeGrafter"/>
</dbReference>
<evidence type="ECO:0000256" key="2">
    <source>
        <dbReference type="ARBA" id="ARBA00022490"/>
    </source>
</evidence>
<dbReference type="Gene3D" id="3.40.50.2300">
    <property type="match status" value="1"/>
</dbReference>
<evidence type="ECO:0000256" key="3">
    <source>
        <dbReference type="ARBA" id="ARBA00022553"/>
    </source>
</evidence>
<evidence type="ECO:0000256" key="4">
    <source>
        <dbReference type="ARBA" id="ARBA00023012"/>
    </source>
</evidence>
<dbReference type="PANTHER" id="PTHR48111">
    <property type="entry name" value="REGULATOR OF RPOS"/>
    <property type="match status" value="1"/>
</dbReference>
<dbReference type="PANTHER" id="PTHR48111:SF35">
    <property type="entry name" value="TRANSCRIPTIONAL REGULATORY PROTEIN QSEB"/>
    <property type="match status" value="1"/>
</dbReference>
<feature type="domain" description="Response regulatory" evidence="10">
    <location>
        <begin position="2"/>
        <end position="116"/>
    </location>
</feature>
<feature type="DNA-binding region" description="OmpR/PhoB-type" evidence="9">
    <location>
        <begin position="124"/>
        <end position="218"/>
    </location>
</feature>
<keyword evidence="6 9" id="KW-0238">DNA-binding</keyword>
<keyword evidence="5" id="KW-0805">Transcription regulation</keyword>
<dbReference type="Proteomes" id="UP000036102">
    <property type="component" value="Unassembled WGS sequence"/>
</dbReference>
<accession>A0A0J7J3W3</accession>
<dbReference type="Gene3D" id="6.10.250.690">
    <property type="match status" value="1"/>
</dbReference>
<dbReference type="EMBL" id="LFBU01000002">
    <property type="protein sequence ID" value="KMQ72907.1"/>
    <property type="molecule type" value="Genomic_DNA"/>
</dbReference>
<sequence>MRVLLVEDDELLGDGLCRGLMQEGYGVDWLQDGQSAAAAMDSDQFDVVVLDLMLPRRSGIDVLVNWRNQGITVPILILTALDSVDEKIQGLDYGADDYLVKPVDIGELVARIRALVRRASGRDSNRIECGPVMLDFTTRCVSAHGEPLRLSRHEFAILEALLERPGHAVSRDHLESRLYGWSDGPESNSLEVHIHRLRGKLGDGLIETVRGLGYRFALPPAC</sequence>
<evidence type="ECO:0000256" key="7">
    <source>
        <dbReference type="ARBA" id="ARBA00023163"/>
    </source>
</evidence>
<organism evidence="12 13">
    <name type="scientific">Marinobacter subterrani</name>
    <dbReference type="NCBI Taxonomy" id="1658765"/>
    <lineage>
        <taxon>Bacteria</taxon>
        <taxon>Pseudomonadati</taxon>
        <taxon>Pseudomonadota</taxon>
        <taxon>Gammaproteobacteria</taxon>
        <taxon>Pseudomonadales</taxon>
        <taxon>Marinobacteraceae</taxon>
        <taxon>Marinobacter</taxon>
    </lineage>
</organism>
<evidence type="ECO:0000256" key="6">
    <source>
        <dbReference type="ARBA" id="ARBA00023125"/>
    </source>
</evidence>
<evidence type="ECO:0000313" key="13">
    <source>
        <dbReference type="Proteomes" id="UP000036102"/>
    </source>
</evidence>